<dbReference type="Gene3D" id="3.30.429.10">
    <property type="entry name" value="Macrophage Migration Inhibitory Factor"/>
    <property type="match status" value="1"/>
</dbReference>
<reference evidence="1 2" key="1">
    <citation type="submission" date="2019-04" db="EMBL/GenBank/DDBJ databases">
        <authorList>
            <person name="Hwang J.C."/>
        </authorList>
    </citation>
    <scope>NUCLEOTIDE SEQUENCE [LARGE SCALE GENOMIC DNA]</scope>
    <source>
        <strain evidence="1 2">IMCC35001</strain>
    </source>
</reference>
<dbReference type="EMBL" id="SWCI01000008">
    <property type="protein sequence ID" value="TKB48316.1"/>
    <property type="molecule type" value="Genomic_DNA"/>
</dbReference>
<dbReference type="AlphaFoldDB" id="A0A4U1BCC1"/>
<proteinExistence type="predicted"/>
<name>A0A4U1BCC1_9GAMM</name>
<dbReference type="InterPro" id="IPR014347">
    <property type="entry name" value="Tautomerase/MIF_sf"/>
</dbReference>
<accession>A0A4U1BCC1</accession>
<sequence length="115" mass="13318">MPHIRISGVERQQVMHMSQNLVDQLAEVVGCPRDHFTIELLPTEFIFDDKMDANRYPIIDVHWFERGQQIQDKAAGIITGAIRGQLKEEEKGVEICVRFFPLDPFKYYENGAHFG</sequence>
<dbReference type="InterPro" id="IPR015017">
    <property type="entry name" value="DUF1904"/>
</dbReference>
<protein>
    <submittedName>
        <fullName evidence="1">DUF1904 family protein</fullName>
    </submittedName>
</protein>
<dbReference type="SUPFAM" id="SSF55331">
    <property type="entry name" value="Tautomerase/MIF"/>
    <property type="match status" value="1"/>
</dbReference>
<comment type="caution">
    <text evidence="1">The sequence shown here is derived from an EMBL/GenBank/DDBJ whole genome shotgun (WGS) entry which is preliminary data.</text>
</comment>
<dbReference type="Proteomes" id="UP000305674">
    <property type="component" value="Unassembled WGS sequence"/>
</dbReference>
<dbReference type="Pfam" id="PF08921">
    <property type="entry name" value="DUF1904"/>
    <property type="match status" value="1"/>
</dbReference>
<evidence type="ECO:0000313" key="1">
    <source>
        <dbReference type="EMBL" id="TKB48316.1"/>
    </source>
</evidence>
<evidence type="ECO:0000313" key="2">
    <source>
        <dbReference type="Proteomes" id="UP000305674"/>
    </source>
</evidence>
<organism evidence="1 2">
    <name type="scientific">Ferrimonas sediminicola</name>
    <dbReference type="NCBI Taxonomy" id="2569538"/>
    <lineage>
        <taxon>Bacteria</taxon>
        <taxon>Pseudomonadati</taxon>
        <taxon>Pseudomonadota</taxon>
        <taxon>Gammaproteobacteria</taxon>
        <taxon>Alteromonadales</taxon>
        <taxon>Ferrimonadaceae</taxon>
        <taxon>Ferrimonas</taxon>
    </lineage>
</organism>
<keyword evidence="2" id="KW-1185">Reference proteome</keyword>
<gene>
    <name evidence="1" type="ORF">FCL40_13275</name>
</gene>
<dbReference type="RefSeq" id="WP_136853787.1">
    <property type="nucleotide sequence ID" value="NZ_SWCI01000008.1"/>
</dbReference>
<dbReference type="OrthoDB" id="5587545at2"/>